<evidence type="ECO:0000256" key="2">
    <source>
        <dbReference type="ARBA" id="ARBA00022737"/>
    </source>
</evidence>
<dbReference type="GO" id="GO:0043161">
    <property type="term" value="P:proteasome-mediated ubiquitin-dependent protein catabolic process"/>
    <property type="evidence" value="ECO:0007669"/>
    <property type="project" value="TreeGrafter"/>
</dbReference>
<dbReference type="GO" id="GO:0034657">
    <property type="term" value="C:GID complex"/>
    <property type="evidence" value="ECO:0007669"/>
    <property type="project" value="TreeGrafter"/>
</dbReference>
<comment type="caution">
    <text evidence="5">The sequence shown here is derived from an EMBL/GenBank/DDBJ whole genome shotgun (WGS) entry which is preliminary data.</text>
</comment>
<organism evidence="5 6">
    <name type="scientific">Acipenser ruthenus</name>
    <name type="common">Sterlet sturgeon</name>
    <dbReference type="NCBI Taxonomy" id="7906"/>
    <lineage>
        <taxon>Eukaryota</taxon>
        <taxon>Metazoa</taxon>
        <taxon>Chordata</taxon>
        <taxon>Craniata</taxon>
        <taxon>Vertebrata</taxon>
        <taxon>Euteleostomi</taxon>
        <taxon>Actinopterygii</taxon>
        <taxon>Chondrostei</taxon>
        <taxon>Acipenseriformes</taxon>
        <taxon>Acipenseridae</taxon>
        <taxon>Acipenser</taxon>
    </lineage>
</organism>
<feature type="repeat" description="WD" evidence="4">
    <location>
        <begin position="88"/>
        <end position="120"/>
    </location>
</feature>
<dbReference type="AlphaFoldDB" id="A0A444V0P4"/>
<dbReference type="SMART" id="SM00320">
    <property type="entry name" value="WD40"/>
    <property type="match status" value="2"/>
</dbReference>
<keyword evidence="2" id="KW-0677">Repeat</keyword>
<accession>A0A444V0P4</accession>
<name>A0A444V0P4_ACIRT</name>
<dbReference type="PROSITE" id="PS50294">
    <property type="entry name" value="WD_REPEATS_REGION"/>
    <property type="match status" value="1"/>
</dbReference>
<dbReference type="PANTHER" id="PTHR22838:SF0">
    <property type="entry name" value="WD REPEAT-CONTAINING PROTEIN 26"/>
    <property type="match status" value="1"/>
</dbReference>
<reference evidence="5 6" key="1">
    <citation type="submission" date="2019-01" db="EMBL/GenBank/DDBJ databases">
        <title>Draft Genome and Complete Hox-Cluster Characterization of the Sterlet Sturgeon (Acipenser ruthenus).</title>
        <authorList>
            <person name="Wei Q."/>
        </authorList>
    </citation>
    <scope>NUCLEOTIDE SEQUENCE [LARGE SCALE GENOMIC DNA]</scope>
    <source>
        <strain evidence="5">WHYD16114868_AA</strain>
        <tissue evidence="5">Blood</tissue>
    </source>
</reference>
<dbReference type="InterPro" id="IPR051350">
    <property type="entry name" value="WD_repeat-ST_regulator"/>
</dbReference>
<dbReference type="EMBL" id="SCEB01003860">
    <property type="protein sequence ID" value="RXM94021.1"/>
    <property type="molecule type" value="Genomic_DNA"/>
</dbReference>
<evidence type="ECO:0000256" key="3">
    <source>
        <dbReference type="ARBA" id="ARBA00040955"/>
    </source>
</evidence>
<gene>
    <name evidence="5" type="ORF">EOD39_18453</name>
</gene>
<proteinExistence type="predicted"/>
<evidence type="ECO:0000256" key="4">
    <source>
        <dbReference type="PROSITE-ProRule" id="PRU00221"/>
    </source>
</evidence>
<dbReference type="SUPFAM" id="SSF50978">
    <property type="entry name" value="WD40 repeat-like"/>
    <property type="match status" value="1"/>
</dbReference>
<dbReference type="InterPro" id="IPR015943">
    <property type="entry name" value="WD40/YVTN_repeat-like_dom_sf"/>
</dbReference>
<protein>
    <recommendedName>
        <fullName evidence="3">WD repeat-containing protein 26</fullName>
    </recommendedName>
</protein>
<keyword evidence="6" id="KW-1185">Reference proteome</keyword>
<dbReference type="Pfam" id="PF00400">
    <property type="entry name" value="WD40"/>
    <property type="match status" value="2"/>
</dbReference>
<dbReference type="PROSITE" id="PS50082">
    <property type="entry name" value="WD_REPEATS_2"/>
    <property type="match status" value="1"/>
</dbReference>
<evidence type="ECO:0000313" key="6">
    <source>
        <dbReference type="Proteomes" id="UP000289886"/>
    </source>
</evidence>
<evidence type="ECO:0000313" key="5">
    <source>
        <dbReference type="EMBL" id="RXM94021.1"/>
    </source>
</evidence>
<keyword evidence="1 4" id="KW-0853">WD repeat</keyword>
<dbReference type="Proteomes" id="UP000289886">
    <property type="component" value="Unassembled WGS sequence"/>
</dbReference>
<evidence type="ECO:0000256" key="1">
    <source>
        <dbReference type="ARBA" id="ARBA00022574"/>
    </source>
</evidence>
<dbReference type="InterPro" id="IPR036322">
    <property type="entry name" value="WD40_repeat_dom_sf"/>
</dbReference>
<sequence>IVQEDHPIMSFTVSKNGRLALLNVATQGVHLWDLQDRVLVRKYQGVTQGFYTIHSCFGGHNEDFIASGSEDHKLYIWHKRSELPIAELTGHTRTVNCVSWNPQVPGMMASASDDGTVRIWGPAPFVDSQDFEGNNGNKDVSINLHWGLDIVYPMMLNNRKQSYCKTRNVGDKYWHFDSIEMFVFQSN</sequence>
<feature type="non-terminal residue" evidence="5">
    <location>
        <position position="1"/>
    </location>
</feature>
<dbReference type="InterPro" id="IPR001680">
    <property type="entry name" value="WD40_rpt"/>
</dbReference>
<dbReference type="Gene3D" id="2.130.10.10">
    <property type="entry name" value="YVTN repeat-like/Quinoprotein amine dehydrogenase"/>
    <property type="match status" value="1"/>
</dbReference>
<dbReference type="PANTHER" id="PTHR22838">
    <property type="entry name" value="WD REPEAT PROTEIN 26-RELATED"/>
    <property type="match status" value="1"/>
</dbReference>